<keyword evidence="1" id="KW-0812">Transmembrane</keyword>
<evidence type="ECO:0000313" key="2">
    <source>
        <dbReference type="EMBL" id="KAI9245333.1"/>
    </source>
</evidence>
<comment type="caution">
    <text evidence="2">The sequence shown here is derived from an EMBL/GenBank/DDBJ whole genome shotgun (WGS) entry which is preliminary data.</text>
</comment>
<evidence type="ECO:0000256" key="1">
    <source>
        <dbReference type="SAM" id="Phobius"/>
    </source>
</evidence>
<gene>
    <name evidence="2" type="ORF">BDA99DRAFT_543670</name>
</gene>
<protein>
    <submittedName>
        <fullName evidence="2">Uncharacterized protein</fullName>
    </submittedName>
</protein>
<keyword evidence="1" id="KW-1133">Transmembrane helix</keyword>
<name>A0AAD5JLY2_9FUNG</name>
<sequence>MINAWVPGDLIIMLTIIDLHGICFVITTTYCSSMLKTGPRNNKDIVVVKFSKGCINIYRPFQSFVKPLSSSPKLNSPFSKICILPVTFLAYYTYYLGELYTVGNDPVIDMMVSLDEIIR</sequence>
<evidence type="ECO:0000313" key="3">
    <source>
        <dbReference type="Proteomes" id="UP001209540"/>
    </source>
</evidence>
<keyword evidence="3" id="KW-1185">Reference proteome</keyword>
<dbReference type="AlphaFoldDB" id="A0AAD5JLY2"/>
<feature type="transmembrane region" description="Helical" evidence="1">
    <location>
        <begin position="12"/>
        <end position="31"/>
    </location>
</feature>
<dbReference type="EMBL" id="JAIXMP010000052">
    <property type="protein sequence ID" value="KAI9245333.1"/>
    <property type="molecule type" value="Genomic_DNA"/>
</dbReference>
<organism evidence="2 3">
    <name type="scientific">Phascolomyces articulosus</name>
    <dbReference type="NCBI Taxonomy" id="60185"/>
    <lineage>
        <taxon>Eukaryota</taxon>
        <taxon>Fungi</taxon>
        <taxon>Fungi incertae sedis</taxon>
        <taxon>Mucoromycota</taxon>
        <taxon>Mucoromycotina</taxon>
        <taxon>Mucoromycetes</taxon>
        <taxon>Mucorales</taxon>
        <taxon>Lichtheimiaceae</taxon>
        <taxon>Phascolomyces</taxon>
    </lineage>
</organism>
<dbReference type="Proteomes" id="UP001209540">
    <property type="component" value="Unassembled WGS sequence"/>
</dbReference>
<proteinExistence type="predicted"/>
<reference evidence="2" key="1">
    <citation type="journal article" date="2022" name="IScience">
        <title>Evolution of zygomycete secretomes and the origins of terrestrial fungal ecologies.</title>
        <authorList>
            <person name="Chang Y."/>
            <person name="Wang Y."/>
            <person name="Mondo S."/>
            <person name="Ahrendt S."/>
            <person name="Andreopoulos W."/>
            <person name="Barry K."/>
            <person name="Beard J."/>
            <person name="Benny G.L."/>
            <person name="Blankenship S."/>
            <person name="Bonito G."/>
            <person name="Cuomo C."/>
            <person name="Desiro A."/>
            <person name="Gervers K.A."/>
            <person name="Hundley H."/>
            <person name="Kuo A."/>
            <person name="LaButti K."/>
            <person name="Lang B.F."/>
            <person name="Lipzen A."/>
            <person name="O'Donnell K."/>
            <person name="Pangilinan J."/>
            <person name="Reynolds N."/>
            <person name="Sandor L."/>
            <person name="Smith M.E."/>
            <person name="Tsang A."/>
            <person name="Grigoriev I.V."/>
            <person name="Stajich J.E."/>
            <person name="Spatafora J.W."/>
        </authorList>
    </citation>
    <scope>NUCLEOTIDE SEQUENCE</scope>
    <source>
        <strain evidence="2">RSA 2281</strain>
    </source>
</reference>
<reference evidence="2" key="2">
    <citation type="submission" date="2023-02" db="EMBL/GenBank/DDBJ databases">
        <authorList>
            <consortium name="DOE Joint Genome Institute"/>
            <person name="Mondo S.J."/>
            <person name="Chang Y."/>
            <person name="Wang Y."/>
            <person name="Ahrendt S."/>
            <person name="Andreopoulos W."/>
            <person name="Barry K."/>
            <person name="Beard J."/>
            <person name="Benny G.L."/>
            <person name="Blankenship S."/>
            <person name="Bonito G."/>
            <person name="Cuomo C."/>
            <person name="Desiro A."/>
            <person name="Gervers K.A."/>
            <person name="Hundley H."/>
            <person name="Kuo A."/>
            <person name="LaButti K."/>
            <person name="Lang B.F."/>
            <person name="Lipzen A."/>
            <person name="O'Donnell K."/>
            <person name="Pangilinan J."/>
            <person name="Reynolds N."/>
            <person name="Sandor L."/>
            <person name="Smith M.W."/>
            <person name="Tsang A."/>
            <person name="Grigoriev I.V."/>
            <person name="Stajich J.E."/>
            <person name="Spatafora J.W."/>
        </authorList>
    </citation>
    <scope>NUCLEOTIDE SEQUENCE</scope>
    <source>
        <strain evidence="2">RSA 2281</strain>
    </source>
</reference>
<keyword evidence="1" id="KW-0472">Membrane</keyword>
<accession>A0AAD5JLY2</accession>